<sequence length="154" mass="17454">MIHKGVRGGWIHGLEVTKGGSWVSHIQYADDTIHPCDARENLKVNFFKSTLVGIIVPFEEDILEGVEKLKEAIQLVPGNGVALDEDDLICDSFTCEVNSIVWMPWLRRDLSDEETDELVFLLERLRLVSPNLEKEDSMSWKVSPRNGFSLGSRK</sequence>
<evidence type="ECO:0000313" key="2">
    <source>
        <dbReference type="Proteomes" id="UP001180020"/>
    </source>
</evidence>
<dbReference type="Proteomes" id="UP001180020">
    <property type="component" value="Unassembled WGS sequence"/>
</dbReference>
<comment type="caution">
    <text evidence="1">The sequence shown here is derived from an EMBL/GenBank/DDBJ whole genome shotgun (WGS) entry which is preliminary data.</text>
</comment>
<organism evidence="1 2">
    <name type="scientific">Acorus calamus</name>
    <name type="common">Sweet flag</name>
    <dbReference type="NCBI Taxonomy" id="4465"/>
    <lineage>
        <taxon>Eukaryota</taxon>
        <taxon>Viridiplantae</taxon>
        <taxon>Streptophyta</taxon>
        <taxon>Embryophyta</taxon>
        <taxon>Tracheophyta</taxon>
        <taxon>Spermatophyta</taxon>
        <taxon>Magnoliopsida</taxon>
        <taxon>Liliopsida</taxon>
        <taxon>Acoraceae</taxon>
        <taxon>Acorus</taxon>
    </lineage>
</organism>
<dbReference type="EMBL" id="JAUJYO010000003">
    <property type="protein sequence ID" value="KAK1321777.1"/>
    <property type="molecule type" value="Genomic_DNA"/>
</dbReference>
<protein>
    <submittedName>
        <fullName evidence="1">Uncharacterized protein</fullName>
    </submittedName>
</protein>
<accession>A0AAV9F7R1</accession>
<keyword evidence="2" id="KW-1185">Reference proteome</keyword>
<reference evidence="1" key="1">
    <citation type="journal article" date="2023" name="Nat. Commun.">
        <title>Diploid and tetraploid genomes of Acorus and the evolution of monocots.</title>
        <authorList>
            <person name="Ma L."/>
            <person name="Liu K.W."/>
            <person name="Li Z."/>
            <person name="Hsiao Y.Y."/>
            <person name="Qi Y."/>
            <person name="Fu T."/>
            <person name="Tang G.D."/>
            <person name="Zhang D."/>
            <person name="Sun W.H."/>
            <person name="Liu D.K."/>
            <person name="Li Y."/>
            <person name="Chen G.Z."/>
            <person name="Liu X.D."/>
            <person name="Liao X.Y."/>
            <person name="Jiang Y.T."/>
            <person name="Yu X."/>
            <person name="Hao Y."/>
            <person name="Huang J."/>
            <person name="Zhao X.W."/>
            <person name="Ke S."/>
            <person name="Chen Y.Y."/>
            <person name="Wu W.L."/>
            <person name="Hsu J.L."/>
            <person name="Lin Y.F."/>
            <person name="Huang M.D."/>
            <person name="Li C.Y."/>
            <person name="Huang L."/>
            <person name="Wang Z.W."/>
            <person name="Zhao X."/>
            <person name="Zhong W.Y."/>
            <person name="Peng D.H."/>
            <person name="Ahmad S."/>
            <person name="Lan S."/>
            <person name="Zhang J.S."/>
            <person name="Tsai W.C."/>
            <person name="Van de Peer Y."/>
            <person name="Liu Z.J."/>
        </authorList>
    </citation>
    <scope>NUCLEOTIDE SEQUENCE</scope>
    <source>
        <strain evidence="1">CP</strain>
    </source>
</reference>
<dbReference type="AlphaFoldDB" id="A0AAV9F7R1"/>
<name>A0AAV9F7R1_ACOCL</name>
<evidence type="ECO:0000313" key="1">
    <source>
        <dbReference type="EMBL" id="KAK1321777.1"/>
    </source>
</evidence>
<proteinExistence type="predicted"/>
<reference evidence="1" key="2">
    <citation type="submission" date="2023-06" db="EMBL/GenBank/DDBJ databases">
        <authorList>
            <person name="Ma L."/>
            <person name="Liu K.-W."/>
            <person name="Li Z."/>
            <person name="Hsiao Y.-Y."/>
            <person name="Qi Y."/>
            <person name="Fu T."/>
            <person name="Tang G."/>
            <person name="Zhang D."/>
            <person name="Sun W.-H."/>
            <person name="Liu D.-K."/>
            <person name="Li Y."/>
            <person name="Chen G.-Z."/>
            <person name="Liu X.-D."/>
            <person name="Liao X.-Y."/>
            <person name="Jiang Y.-T."/>
            <person name="Yu X."/>
            <person name="Hao Y."/>
            <person name="Huang J."/>
            <person name="Zhao X.-W."/>
            <person name="Ke S."/>
            <person name="Chen Y.-Y."/>
            <person name="Wu W.-L."/>
            <person name="Hsu J.-L."/>
            <person name="Lin Y.-F."/>
            <person name="Huang M.-D."/>
            <person name="Li C.-Y."/>
            <person name="Huang L."/>
            <person name="Wang Z.-W."/>
            <person name="Zhao X."/>
            <person name="Zhong W.-Y."/>
            <person name="Peng D.-H."/>
            <person name="Ahmad S."/>
            <person name="Lan S."/>
            <person name="Zhang J.-S."/>
            <person name="Tsai W.-C."/>
            <person name="Van De Peer Y."/>
            <person name="Liu Z.-J."/>
        </authorList>
    </citation>
    <scope>NUCLEOTIDE SEQUENCE</scope>
    <source>
        <strain evidence="1">CP</strain>
        <tissue evidence="1">Leaves</tissue>
    </source>
</reference>
<gene>
    <name evidence="1" type="ORF">QJS10_CPA03g01349</name>
</gene>